<dbReference type="InterPro" id="IPR029058">
    <property type="entry name" value="AB_hydrolase_fold"/>
</dbReference>
<dbReference type="Proteomes" id="UP001211907">
    <property type="component" value="Unassembled WGS sequence"/>
</dbReference>
<dbReference type="PANTHER" id="PTHR43433:SF5">
    <property type="entry name" value="AB HYDROLASE-1 DOMAIN-CONTAINING PROTEIN"/>
    <property type="match status" value="1"/>
</dbReference>
<feature type="non-terminal residue" evidence="3">
    <location>
        <position position="266"/>
    </location>
</feature>
<keyword evidence="4" id="KW-1185">Reference proteome</keyword>
<organism evidence="3 4">
    <name type="scientific">Physocladia obscura</name>
    <dbReference type="NCBI Taxonomy" id="109957"/>
    <lineage>
        <taxon>Eukaryota</taxon>
        <taxon>Fungi</taxon>
        <taxon>Fungi incertae sedis</taxon>
        <taxon>Chytridiomycota</taxon>
        <taxon>Chytridiomycota incertae sedis</taxon>
        <taxon>Chytridiomycetes</taxon>
        <taxon>Chytridiales</taxon>
        <taxon>Chytriomycetaceae</taxon>
        <taxon>Physocladia</taxon>
    </lineage>
</organism>
<name>A0AAD5SNT8_9FUNG</name>
<evidence type="ECO:0000256" key="1">
    <source>
        <dbReference type="SAM" id="Phobius"/>
    </source>
</evidence>
<protein>
    <recommendedName>
        <fullName evidence="2">AB hydrolase-1 domain-containing protein</fullName>
    </recommendedName>
</protein>
<dbReference type="InterPro" id="IPR000073">
    <property type="entry name" value="AB_hydrolase_1"/>
</dbReference>
<accession>A0AAD5SNT8</accession>
<keyword evidence="1" id="KW-1133">Transmembrane helix</keyword>
<sequence>GRFKCLFDQEISLVRHGANTDGESRANRCRRRPHDRLDAAGTHGGRCTGVADAVLGAAARFDLLGLRCVVRGAWRVARGAACRPRLASPRLLTAALCLVLCALCRMGGFVALHVALVRAARVRRLVLVATAARPPARPPPKSASRLTPCPRISPRAIRSASSSSAPILRPLQVVLAQMKAVSPKRFNLVAKLPDISVPTFVIHACDDAIVPVKYGDELAKGIPGALYWRLESGGHLVYEDGRDGESVANRLISFLDDPVLLASSKL</sequence>
<keyword evidence="1" id="KW-0472">Membrane</keyword>
<feature type="transmembrane region" description="Helical" evidence="1">
    <location>
        <begin position="91"/>
        <end position="117"/>
    </location>
</feature>
<dbReference type="PANTHER" id="PTHR43433">
    <property type="entry name" value="HYDROLASE, ALPHA/BETA FOLD FAMILY PROTEIN"/>
    <property type="match status" value="1"/>
</dbReference>
<feature type="domain" description="AB hydrolase-1" evidence="2">
    <location>
        <begin position="99"/>
        <end position="240"/>
    </location>
</feature>
<evidence type="ECO:0000313" key="3">
    <source>
        <dbReference type="EMBL" id="KAJ3078568.1"/>
    </source>
</evidence>
<comment type="caution">
    <text evidence="3">The sequence shown here is derived from an EMBL/GenBank/DDBJ whole genome shotgun (WGS) entry which is preliminary data.</text>
</comment>
<dbReference type="InterPro" id="IPR050471">
    <property type="entry name" value="AB_hydrolase"/>
</dbReference>
<keyword evidence="1" id="KW-0812">Transmembrane</keyword>
<gene>
    <name evidence="3" type="ORF">HK100_010673</name>
</gene>
<dbReference type="AlphaFoldDB" id="A0AAD5SNT8"/>
<dbReference type="EMBL" id="JADGJH010005982">
    <property type="protein sequence ID" value="KAJ3078568.1"/>
    <property type="molecule type" value="Genomic_DNA"/>
</dbReference>
<dbReference type="SUPFAM" id="SSF53474">
    <property type="entry name" value="alpha/beta-Hydrolases"/>
    <property type="match status" value="1"/>
</dbReference>
<proteinExistence type="predicted"/>
<evidence type="ECO:0000313" key="4">
    <source>
        <dbReference type="Proteomes" id="UP001211907"/>
    </source>
</evidence>
<dbReference type="Pfam" id="PF12697">
    <property type="entry name" value="Abhydrolase_6"/>
    <property type="match status" value="1"/>
</dbReference>
<dbReference type="Gene3D" id="3.40.50.1820">
    <property type="entry name" value="alpha/beta hydrolase"/>
    <property type="match status" value="1"/>
</dbReference>
<evidence type="ECO:0000259" key="2">
    <source>
        <dbReference type="Pfam" id="PF12697"/>
    </source>
</evidence>
<reference evidence="3" key="1">
    <citation type="submission" date="2020-05" db="EMBL/GenBank/DDBJ databases">
        <title>Phylogenomic resolution of chytrid fungi.</title>
        <authorList>
            <person name="Stajich J.E."/>
            <person name="Amses K."/>
            <person name="Simmons R."/>
            <person name="Seto K."/>
            <person name="Myers J."/>
            <person name="Bonds A."/>
            <person name="Quandt C.A."/>
            <person name="Barry K."/>
            <person name="Liu P."/>
            <person name="Grigoriev I."/>
            <person name="Longcore J.E."/>
            <person name="James T.Y."/>
        </authorList>
    </citation>
    <scope>NUCLEOTIDE SEQUENCE</scope>
    <source>
        <strain evidence="3">JEL0513</strain>
    </source>
</reference>